<keyword evidence="4" id="KW-0732">Signal</keyword>
<dbReference type="Pfam" id="PF00019">
    <property type="entry name" value="TGF_beta"/>
    <property type="match status" value="1"/>
</dbReference>
<evidence type="ECO:0000259" key="9">
    <source>
        <dbReference type="PROSITE" id="PS51362"/>
    </source>
</evidence>
<evidence type="ECO:0000256" key="8">
    <source>
        <dbReference type="RuleBase" id="RU000354"/>
    </source>
</evidence>
<evidence type="ECO:0000256" key="7">
    <source>
        <dbReference type="ARBA" id="ARBA00023180"/>
    </source>
</evidence>
<accession>A0A068CMY5</accession>
<dbReference type="InterPro" id="IPR001839">
    <property type="entry name" value="TGF-b_C"/>
</dbReference>
<comment type="similarity">
    <text evidence="2 8">Belongs to the TGF-beta family.</text>
</comment>
<keyword evidence="6" id="KW-1015">Disulfide bond</keyword>
<keyword evidence="3" id="KW-0964">Secreted</keyword>
<dbReference type="InterPro" id="IPR029034">
    <property type="entry name" value="Cystine-knot_cytokine"/>
</dbReference>
<evidence type="ECO:0000256" key="3">
    <source>
        <dbReference type="ARBA" id="ARBA00022525"/>
    </source>
</evidence>
<dbReference type="InterPro" id="IPR017948">
    <property type="entry name" value="TGFb_CS"/>
</dbReference>
<dbReference type="PANTHER" id="PTHR11848:SF263">
    <property type="entry name" value="PROTEIN DECAPENTAPLEGIC"/>
    <property type="match status" value="1"/>
</dbReference>
<dbReference type="EMBL" id="KJ658753">
    <property type="protein sequence ID" value="AID23675.1"/>
    <property type="molecule type" value="mRNA"/>
</dbReference>
<dbReference type="PROSITE" id="PS51362">
    <property type="entry name" value="TGF_BETA_2"/>
    <property type="match status" value="1"/>
</dbReference>
<evidence type="ECO:0000256" key="1">
    <source>
        <dbReference type="ARBA" id="ARBA00004613"/>
    </source>
</evidence>
<dbReference type="SUPFAM" id="SSF57501">
    <property type="entry name" value="Cystine-knot cytokines"/>
    <property type="match status" value="1"/>
</dbReference>
<dbReference type="InterPro" id="IPR001111">
    <property type="entry name" value="TGF-b_propeptide"/>
</dbReference>
<protein>
    <submittedName>
        <fullName evidence="10">Bone morphogenetic protein</fullName>
    </submittedName>
</protein>
<name>A0A068CMY5_HOFMI</name>
<evidence type="ECO:0000256" key="5">
    <source>
        <dbReference type="ARBA" id="ARBA00023030"/>
    </source>
</evidence>
<dbReference type="Gene3D" id="2.60.120.970">
    <property type="match status" value="1"/>
</dbReference>
<dbReference type="SMART" id="SM00204">
    <property type="entry name" value="TGFB"/>
    <property type="match status" value="1"/>
</dbReference>
<keyword evidence="7" id="KW-0325">Glycoprotein</keyword>
<dbReference type="AlphaFoldDB" id="A0A068CMY5"/>
<proteinExistence type="evidence at transcript level"/>
<dbReference type="PRINTS" id="PR00669">
    <property type="entry name" value="INHIBINA"/>
</dbReference>
<dbReference type="GO" id="GO:0008083">
    <property type="term" value="F:growth factor activity"/>
    <property type="evidence" value="ECO:0007669"/>
    <property type="project" value="UniProtKB-KW"/>
</dbReference>
<dbReference type="InterPro" id="IPR015615">
    <property type="entry name" value="TGF-beta-rel"/>
</dbReference>
<keyword evidence="5 8" id="KW-0339">Growth factor</keyword>
<dbReference type="FunFam" id="2.10.90.10:FF:000001">
    <property type="entry name" value="Bone morphogenetic protein 4"/>
    <property type="match status" value="1"/>
</dbReference>
<evidence type="ECO:0000256" key="4">
    <source>
        <dbReference type="ARBA" id="ARBA00022729"/>
    </source>
</evidence>
<dbReference type="GO" id="GO:0005125">
    <property type="term" value="F:cytokine activity"/>
    <property type="evidence" value="ECO:0007669"/>
    <property type="project" value="TreeGrafter"/>
</dbReference>
<dbReference type="GO" id="GO:0005615">
    <property type="term" value="C:extracellular space"/>
    <property type="evidence" value="ECO:0007669"/>
    <property type="project" value="TreeGrafter"/>
</dbReference>
<organism evidence="10">
    <name type="scientific">Hofstenia miamia</name>
    <name type="common">Three-banded panther worm</name>
    <dbReference type="NCBI Taxonomy" id="442651"/>
    <lineage>
        <taxon>Eukaryota</taxon>
        <taxon>Metazoa</taxon>
        <taxon>Xenacoelomorpha</taxon>
        <taxon>Acoelomorpha</taxon>
        <taxon>Acoela</taxon>
        <taxon>Hofsteniidae</taxon>
        <taxon>Hofstenia</taxon>
    </lineage>
</organism>
<comment type="subcellular location">
    <subcellularLocation>
        <location evidence="1">Secreted</location>
    </subcellularLocation>
</comment>
<reference evidence="10" key="1">
    <citation type="journal article" date="2014" name="Curr. Biol.">
        <title>Whole-body acoel regeneration is controlled by wnt and bmp-admp signaling.</title>
        <authorList>
            <person name="Srivastava M."/>
            <person name="Mazza-Curll K.L."/>
            <person name="van Wolfswinkel J.C."/>
            <person name="Reddien P.W."/>
        </authorList>
    </citation>
    <scope>NUCLEOTIDE SEQUENCE</scope>
</reference>
<sequence>MLDTGELKLFISELGCTKKLFTVKVYLLKKFASTLKRVLKHAQLLDSQLTLLKKKTLLSIDVTKAVQIWLSHKHFEQFLLVEIVHIDGSNPEPHSIFLHSNESDTDNSVEWSKTKEPLLVLYSTDPDNMSEETPTAIPLRKPKRSRRRRRSVEDRFNNKCERHSLMVDFHEINWSHWIVAPKAFNAFLCDGLCPFPLTADINATNHAIVQTILHVFDSRIAPSVCCIPMTLKTMMILYIDYSGSVTLRKYINMIVDSCGCG</sequence>
<evidence type="ECO:0000313" key="10">
    <source>
        <dbReference type="EMBL" id="AID23675.1"/>
    </source>
</evidence>
<evidence type="ECO:0000256" key="2">
    <source>
        <dbReference type="ARBA" id="ARBA00006656"/>
    </source>
</evidence>
<dbReference type="PANTHER" id="PTHR11848">
    <property type="entry name" value="TGF-BETA FAMILY"/>
    <property type="match status" value="1"/>
</dbReference>
<dbReference type="Gene3D" id="2.10.90.10">
    <property type="entry name" value="Cystine-knot cytokines"/>
    <property type="match status" value="1"/>
</dbReference>
<dbReference type="Pfam" id="PF00688">
    <property type="entry name" value="TGFb_propeptide"/>
    <property type="match status" value="1"/>
</dbReference>
<feature type="domain" description="TGF-beta family profile" evidence="9">
    <location>
        <begin position="141"/>
        <end position="261"/>
    </location>
</feature>
<evidence type="ECO:0000256" key="6">
    <source>
        <dbReference type="ARBA" id="ARBA00023157"/>
    </source>
</evidence>
<dbReference type="PROSITE" id="PS00250">
    <property type="entry name" value="TGF_BETA_1"/>
    <property type="match status" value="1"/>
</dbReference>